<dbReference type="EMBL" id="JASBWT010000035">
    <property type="protein sequence ID" value="KAJ9092780.1"/>
    <property type="molecule type" value="Genomic_DNA"/>
</dbReference>
<comment type="caution">
    <text evidence="1">The sequence shown here is derived from an EMBL/GenBank/DDBJ whole genome shotgun (WGS) entry which is preliminary data.</text>
</comment>
<evidence type="ECO:0000313" key="2">
    <source>
        <dbReference type="Proteomes" id="UP001227268"/>
    </source>
</evidence>
<evidence type="ECO:0000313" key="1">
    <source>
        <dbReference type="EMBL" id="KAJ9092780.1"/>
    </source>
</evidence>
<proteinExistence type="predicted"/>
<gene>
    <name evidence="1" type="ORF">QFC21_006654</name>
</gene>
<dbReference type="Proteomes" id="UP001227268">
    <property type="component" value="Unassembled WGS sequence"/>
</dbReference>
<keyword evidence="2" id="KW-1185">Reference proteome</keyword>
<name>A0ACC2V0X3_9TREE</name>
<sequence>MINEIQQQGPFVLVTGASRGIGLHLVQAFLARQPHAVIFASVRDPAGATALNDLAAKHSNIHVIQLAADDEESNKKAVEEIKKLTDRLDIVVANAGIGSPHRHVHLEDPAVYKEVWSTNTLGPLHLYQATSGLLMASRADHPNLSAPKFFITSSKLASMGAHIPMPVGAYGASKVAVNYLAVSIHHQTEQFGAVIVPYHPGVVCTDMIRESAKDFGMRVEDVPGLISPEQSAAEYIDLILKATRAEHGGRFLGQGFASPIPW</sequence>
<organism evidence="1 2">
    <name type="scientific">Naganishia friedmannii</name>
    <dbReference type="NCBI Taxonomy" id="89922"/>
    <lineage>
        <taxon>Eukaryota</taxon>
        <taxon>Fungi</taxon>
        <taxon>Dikarya</taxon>
        <taxon>Basidiomycota</taxon>
        <taxon>Agaricomycotina</taxon>
        <taxon>Tremellomycetes</taxon>
        <taxon>Filobasidiales</taxon>
        <taxon>Filobasidiaceae</taxon>
        <taxon>Naganishia</taxon>
    </lineage>
</organism>
<protein>
    <submittedName>
        <fullName evidence="1">Uncharacterized protein</fullName>
    </submittedName>
</protein>
<accession>A0ACC2V0X3</accession>
<reference evidence="1" key="1">
    <citation type="submission" date="2023-04" db="EMBL/GenBank/DDBJ databases">
        <title>Draft Genome sequencing of Naganishia species isolated from polar environments using Oxford Nanopore Technology.</title>
        <authorList>
            <person name="Leo P."/>
            <person name="Venkateswaran K."/>
        </authorList>
    </citation>
    <scope>NUCLEOTIDE SEQUENCE</scope>
    <source>
        <strain evidence="1">MNA-CCFEE 5423</strain>
    </source>
</reference>